<protein>
    <submittedName>
        <fullName evidence="3">Uncharacterized protein</fullName>
    </submittedName>
</protein>
<accession>A0A4S4L6A3</accession>
<feature type="transmembrane region" description="Helical" evidence="2">
    <location>
        <begin position="189"/>
        <end position="207"/>
    </location>
</feature>
<evidence type="ECO:0000313" key="4">
    <source>
        <dbReference type="Proteomes" id="UP000310158"/>
    </source>
</evidence>
<evidence type="ECO:0000313" key="3">
    <source>
        <dbReference type="EMBL" id="THH06298.1"/>
    </source>
</evidence>
<name>A0A4S4L6A3_9AGAM</name>
<dbReference type="AlphaFoldDB" id="A0A4S4L6A3"/>
<feature type="region of interest" description="Disordered" evidence="1">
    <location>
        <begin position="92"/>
        <end position="111"/>
    </location>
</feature>
<organism evidence="3 4">
    <name type="scientific">Bondarzewia mesenterica</name>
    <dbReference type="NCBI Taxonomy" id="1095465"/>
    <lineage>
        <taxon>Eukaryota</taxon>
        <taxon>Fungi</taxon>
        <taxon>Dikarya</taxon>
        <taxon>Basidiomycota</taxon>
        <taxon>Agaricomycotina</taxon>
        <taxon>Agaricomycetes</taxon>
        <taxon>Russulales</taxon>
        <taxon>Bondarzewiaceae</taxon>
        <taxon>Bondarzewia</taxon>
    </lineage>
</organism>
<reference evidence="3 4" key="1">
    <citation type="submission" date="2019-02" db="EMBL/GenBank/DDBJ databases">
        <title>Genome sequencing of the rare red list fungi Bondarzewia mesenterica.</title>
        <authorList>
            <person name="Buettner E."/>
            <person name="Kellner H."/>
        </authorList>
    </citation>
    <scope>NUCLEOTIDE SEQUENCE [LARGE SCALE GENOMIC DNA]</scope>
    <source>
        <strain evidence="3 4">DSM 108281</strain>
    </source>
</reference>
<keyword evidence="2" id="KW-0812">Transmembrane</keyword>
<feature type="transmembrane region" description="Helical" evidence="2">
    <location>
        <begin position="219"/>
        <end position="237"/>
    </location>
</feature>
<gene>
    <name evidence="3" type="ORF">EW146_g9656</name>
</gene>
<keyword evidence="4" id="KW-1185">Reference proteome</keyword>
<feature type="transmembrane region" description="Helical" evidence="2">
    <location>
        <begin position="257"/>
        <end position="278"/>
    </location>
</feature>
<evidence type="ECO:0000256" key="2">
    <source>
        <dbReference type="SAM" id="Phobius"/>
    </source>
</evidence>
<dbReference type="OrthoDB" id="8830751at2759"/>
<comment type="caution">
    <text evidence="3">The sequence shown here is derived from an EMBL/GenBank/DDBJ whole genome shotgun (WGS) entry which is preliminary data.</text>
</comment>
<evidence type="ECO:0000256" key="1">
    <source>
        <dbReference type="SAM" id="MobiDB-lite"/>
    </source>
</evidence>
<proteinExistence type="predicted"/>
<keyword evidence="2" id="KW-1133">Transmembrane helix</keyword>
<dbReference type="Proteomes" id="UP000310158">
    <property type="component" value="Unassembled WGS sequence"/>
</dbReference>
<dbReference type="EMBL" id="SGPL01000894">
    <property type="protein sequence ID" value="THH06298.1"/>
    <property type="molecule type" value="Genomic_DNA"/>
</dbReference>
<keyword evidence="2" id="KW-0472">Membrane</keyword>
<sequence length="323" mass="35632">MAIHRDLAKVGIGSGVFDLDNQYQHLEDPTNLPLAHNGDAKANLGLVSGSASSSTTSSPMSPITSFFLRLPYDLILSDGYLTAMVSAGPVPHARARPSADLRPPSNDPTASQYVTCTQVERVALEIDTQVYKECSALKIKGIDDVFEAATCATMLMREGMPTTMKAVRDDSAGCTVVTRRLASLRPTTMLYIALDMLTLNYFFTTMADYTSSAVERLNSAVILQLYSLLQGLLVAIPNCRDCWQILNGMLDILKHLFMQYIPALSLQLTCMSVLKCVLKKKNSKKEKDRCNAEDELAKAQSCYEETAQDVRMHINMIQQNEID</sequence>